<dbReference type="Pfam" id="PF13194">
    <property type="entry name" value="DUF4010"/>
    <property type="match status" value="1"/>
</dbReference>
<dbReference type="AlphaFoldDB" id="A0A840NB56"/>
<evidence type="ECO:0000313" key="5">
    <source>
        <dbReference type="Proteomes" id="UP000521227"/>
    </source>
</evidence>
<organism evidence="4 5">
    <name type="scientific">Afipia massiliensis</name>
    <dbReference type="NCBI Taxonomy" id="211460"/>
    <lineage>
        <taxon>Bacteria</taxon>
        <taxon>Pseudomonadati</taxon>
        <taxon>Pseudomonadota</taxon>
        <taxon>Alphaproteobacteria</taxon>
        <taxon>Hyphomicrobiales</taxon>
        <taxon>Nitrobacteraceae</taxon>
        <taxon>Afipia</taxon>
    </lineage>
</organism>
<feature type="transmembrane region" description="Helical" evidence="1">
    <location>
        <begin position="6"/>
        <end position="24"/>
    </location>
</feature>
<dbReference type="PANTHER" id="PTHR39084:SF1">
    <property type="entry name" value="DUF4010 DOMAIN-CONTAINING PROTEIN"/>
    <property type="match status" value="1"/>
</dbReference>
<keyword evidence="1" id="KW-0472">Membrane</keyword>
<feature type="transmembrane region" description="Helical" evidence="1">
    <location>
        <begin position="144"/>
        <end position="165"/>
    </location>
</feature>
<dbReference type="InterPro" id="IPR025105">
    <property type="entry name" value="DUF4010"/>
</dbReference>
<evidence type="ECO:0000259" key="2">
    <source>
        <dbReference type="Pfam" id="PF02308"/>
    </source>
</evidence>
<reference evidence="4 5" key="1">
    <citation type="submission" date="2020-08" db="EMBL/GenBank/DDBJ databases">
        <title>Genomic Encyclopedia of Type Strains, Phase IV (KMG-IV): sequencing the most valuable type-strain genomes for metagenomic binning, comparative biology and taxonomic classification.</title>
        <authorList>
            <person name="Goeker M."/>
        </authorList>
    </citation>
    <scope>NUCLEOTIDE SEQUENCE [LARGE SCALE GENOMIC DNA]</scope>
    <source>
        <strain evidence="4 5">DSM 17498</strain>
    </source>
</reference>
<evidence type="ECO:0000313" key="4">
    <source>
        <dbReference type="EMBL" id="MBB5054998.1"/>
    </source>
</evidence>
<keyword evidence="1" id="KW-0812">Transmembrane</keyword>
<feature type="domain" description="DUF4010" evidence="3">
    <location>
        <begin position="182"/>
        <end position="388"/>
    </location>
</feature>
<feature type="transmembrane region" description="Helical" evidence="1">
    <location>
        <begin position="36"/>
        <end position="54"/>
    </location>
</feature>
<comment type="caution">
    <text evidence="4">The sequence shown here is derived from an EMBL/GenBank/DDBJ whole genome shotgun (WGS) entry which is preliminary data.</text>
</comment>
<feature type="transmembrane region" description="Helical" evidence="1">
    <location>
        <begin position="177"/>
        <end position="198"/>
    </location>
</feature>
<feature type="transmembrane region" description="Helical" evidence="1">
    <location>
        <begin position="90"/>
        <end position="109"/>
    </location>
</feature>
<dbReference type="PANTHER" id="PTHR39084">
    <property type="entry name" value="MEMBRANE PROTEIN-RELATED"/>
    <property type="match status" value="1"/>
</dbReference>
<name>A0A840NB56_9BRAD</name>
<feature type="transmembrane region" description="Helical" evidence="1">
    <location>
        <begin position="236"/>
        <end position="259"/>
    </location>
</feature>
<feature type="transmembrane region" description="Helical" evidence="1">
    <location>
        <begin position="265"/>
        <end position="287"/>
    </location>
</feature>
<evidence type="ECO:0000259" key="3">
    <source>
        <dbReference type="Pfam" id="PF13194"/>
    </source>
</evidence>
<protein>
    <submittedName>
        <fullName evidence="4">Uncharacterized membrane protein (DUF4010 family)</fullName>
    </submittedName>
</protein>
<sequence>MDSLILQLGLALAIGLLVGLERGWRERETPDGGRAAGIRTYGISGLLGGVVAALSASLDAPSILIAGFLAFTAVFAWYKARESLHDEDYSVTGIIAGLGVFALGALAVVGDQRAAAAGGTALATVLASRDLLHGLLRRISWIELRSALVLAVMTAIILPLLPARAVDPWGGFNPQQVWLFTVLTAAISFLGYIAVRALGTTRGALVSGLAGAVISSTAVTLALARTAKTGTYPWPLAGAAILAAGVSVMRVTAIVAIVAPSVLGVAGLAILAAIGGFAACGILLLLSRHTISGEAAQPPRNPFEVGPLILFAALFAVVSTVSAALSVGSSSGMVATSAISGMFDVDVAVLSALRLLGQPATMEAVGHAVLLALATNAIGRLTVAAVAGPVRFWLPLAGATVVAIALGYAAFATLPHFEWPGPSAVTGS</sequence>
<dbReference type="EMBL" id="JACHIJ010000010">
    <property type="protein sequence ID" value="MBB5054998.1"/>
    <property type="molecule type" value="Genomic_DNA"/>
</dbReference>
<dbReference type="Pfam" id="PF02308">
    <property type="entry name" value="MgtC"/>
    <property type="match status" value="1"/>
</dbReference>
<dbReference type="InterPro" id="IPR049177">
    <property type="entry name" value="MgtC_SapB_SrpB_YhiD_N"/>
</dbReference>
<keyword evidence="1" id="KW-1133">Transmembrane helix</keyword>
<feature type="domain" description="MgtC/SapB/SrpB/YhiD N-terminal" evidence="2">
    <location>
        <begin position="8"/>
        <end position="133"/>
    </location>
</feature>
<dbReference type="RefSeq" id="WP_184090142.1">
    <property type="nucleotide sequence ID" value="NZ_JACHIJ010000010.1"/>
</dbReference>
<dbReference type="Proteomes" id="UP000521227">
    <property type="component" value="Unassembled WGS sequence"/>
</dbReference>
<feature type="transmembrane region" description="Helical" evidence="1">
    <location>
        <begin position="392"/>
        <end position="411"/>
    </location>
</feature>
<feature type="transmembrane region" description="Helical" evidence="1">
    <location>
        <begin position="308"/>
        <end position="327"/>
    </location>
</feature>
<accession>A0A840NB56</accession>
<proteinExistence type="predicted"/>
<gene>
    <name evidence="4" type="ORF">HNQ36_005009</name>
</gene>
<feature type="transmembrane region" description="Helical" evidence="1">
    <location>
        <begin position="204"/>
        <end position="224"/>
    </location>
</feature>
<evidence type="ECO:0000256" key="1">
    <source>
        <dbReference type="SAM" id="Phobius"/>
    </source>
</evidence>